<feature type="signal peptide" evidence="1">
    <location>
        <begin position="1"/>
        <end position="18"/>
    </location>
</feature>
<dbReference type="InterPro" id="IPR012334">
    <property type="entry name" value="Pectin_lyas_fold"/>
</dbReference>
<dbReference type="Pfam" id="PF07602">
    <property type="entry name" value="DUF1565"/>
    <property type="match status" value="1"/>
</dbReference>
<evidence type="ECO:0000259" key="2">
    <source>
        <dbReference type="Pfam" id="PF07602"/>
    </source>
</evidence>
<dbReference type="Gene3D" id="2.160.20.10">
    <property type="entry name" value="Single-stranded right-handed beta-helix, Pectin lyase-like"/>
    <property type="match status" value="1"/>
</dbReference>
<gene>
    <name evidence="3" type="ORF">SAMN02745166_03686</name>
</gene>
<evidence type="ECO:0000313" key="4">
    <source>
        <dbReference type="Proteomes" id="UP000190774"/>
    </source>
</evidence>
<feature type="chain" id="PRO_5013295651" description="DUF1565 domain-containing protein" evidence="1">
    <location>
        <begin position="19"/>
        <end position="461"/>
    </location>
</feature>
<protein>
    <recommendedName>
        <fullName evidence="2">DUF1565 domain-containing protein</fullName>
    </recommendedName>
</protein>
<feature type="domain" description="DUF1565" evidence="2">
    <location>
        <begin position="24"/>
        <end position="63"/>
    </location>
</feature>
<dbReference type="AlphaFoldDB" id="A0A1T4YM66"/>
<sequence>MKFVPFLFCVLASLPAWAIQVDPVKGDDRHDGVQAPVRTIARAVKLAGPGDTVHLAPGTYAESVVLNGKQGLPGKPITVDGHGAVIDGSDALQAEEWESLGQGLYRKVKLLPRMDAAILMRWYFLWDGRVNRMGRSSKGIRTPLKKVEELQPDEWTYVEAEDAFYVKLPVDRPLAAANIRIPVRANGVALAGKGAHVVIRNLTATHVYNDGFNVHGDQIDTVYENIASIECGDDGFSAHETAECRIDGFVSIGNSTGLCDVGASVTHYKNVYIGGCHGHDVFFLGDAAHSLENAWVESQATLAVTISQHIGSDPARLCRASFKNVFVRRQPGLKGDVKVTRNAVLEAENCTFEGLNFLAAAGADVSLTRSVLTGSPDKPQLEIFNEATWKGVSNHYDLQGLRKGPLQVTEAGFAAYQKKPEVNESDSVWASATEVKPGIGADIPSFAEIQSKAAAFQKASD</sequence>
<organism evidence="3 4">
    <name type="scientific">Prosthecobacter debontii</name>
    <dbReference type="NCBI Taxonomy" id="48467"/>
    <lineage>
        <taxon>Bacteria</taxon>
        <taxon>Pseudomonadati</taxon>
        <taxon>Verrucomicrobiota</taxon>
        <taxon>Verrucomicrobiia</taxon>
        <taxon>Verrucomicrobiales</taxon>
        <taxon>Verrucomicrobiaceae</taxon>
        <taxon>Prosthecobacter</taxon>
    </lineage>
</organism>
<dbReference type="SUPFAM" id="SSF51126">
    <property type="entry name" value="Pectin lyase-like"/>
    <property type="match status" value="1"/>
</dbReference>
<dbReference type="EMBL" id="FUYE01000014">
    <property type="protein sequence ID" value="SKB02790.1"/>
    <property type="molecule type" value="Genomic_DNA"/>
</dbReference>
<dbReference type="InterPro" id="IPR011050">
    <property type="entry name" value="Pectin_lyase_fold/virulence"/>
</dbReference>
<evidence type="ECO:0000256" key="1">
    <source>
        <dbReference type="SAM" id="SignalP"/>
    </source>
</evidence>
<accession>A0A1T4YM66</accession>
<dbReference type="Proteomes" id="UP000190774">
    <property type="component" value="Unassembled WGS sequence"/>
</dbReference>
<name>A0A1T4YM66_9BACT</name>
<keyword evidence="4" id="KW-1185">Reference proteome</keyword>
<dbReference type="RefSeq" id="WP_139373351.1">
    <property type="nucleotide sequence ID" value="NZ_FUYE01000014.1"/>
</dbReference>
<reference evidence="4" key="1">
    <citation type="submission" date="2017-02" db="EMBL/GenBank/DDBJ databases">
        <authorList>
            <person name="Varghese N."/>
            <person name="Submissions S."/>
        </authorList>
    </citation>
    <scope>NUCLEOTIDE SEQUENCE [LARGE SCALE GENOMIC DNA]</scope>
    <source>
        <strain evidence="4">ATCC 700200</strain>
    </source>
</reference>
<dbReference type="OrthoDB" id="179009at2"/>
<keyword evidence="1" id="KW-0732">Signal</keyword>
<dbReference type="InterPro" id="IPR011459">
    <property type="entry name" value="DUF1565"/>
</dbReference>
<evidence type="ECO:0000313" key="3">
    <source>
        <dbReference type="EMBL" id="SKB02790.1"/>
    </source>
</evidence>
<proteinExistence type="predicted"/>